<evidence type="ECO:0000256" key="1">
    <source>
        <dbReference type="SAM" id="MobiDB-lite"/>
    </source>
</evidence>
<gene>
    <name evidence="2" type="ORF">PPSIR1_41524</name>
</gene>
<feature type="region of interest" description="Disordered" evidence="1">
    <location>
        <begin position="378"/>
        <end position="408"/>
    </location>
</feature>
<feature type="compositionally biased region" description="Basic and acidic residues" evidence="1">
    <location>
        <begin position="215"/>
        <end position="225"/>
    </location>
</feature>
<proteinExistence type="predicted"/>
<dbReference type="InterPro" id="IPR019283">
    <property type="entry name" value="DUF2330"/>
</dbReference>
<reference evidence="2 3" key="1">
    <citation type="submission" date="2007-06" db="EMBL/GenBank/DDBJ databases">
        <authorList>
            <person name="Shimkets L."/>
            <person name="Ferriera S."/>
            <person name="Johnson J."/>
            <person name="Kravitz S."/>
            <person name="Beeson K."/>
            <person name="Sutton G."/>
            <person name="Rogers Y.-H."/>
            <person name="Friedman R."/>
            <person name="Frazier M."/>
            <person name="Venter J.C."/>
        </authorList>
    </citation>
    <scope>NUCLEOTIDE SEQUENCE [LARGE SCALE GENOMIC DNA]</scope>
    <source>
        <strain evidence="2 3">SIR-1</strain>
    </source>
</reference>
<organism evidence="2 3">
    <name type="scientific">Plesiocystis pacifica SIR-1</name>
    <dbReference type="NCBI Taxonomy" id="391625"/>
    <lineage>
        <taxon>Bacteria</taxon>
        <taxon>Pseudomonadati</taxon>
        <taxon>Myxococcota</taxon>
        <taxon>Polyangia</taxon>
        <taxon>Nannocystales</taxon>
        <taxon>Nannocystaceae</taxon>
        <taxon>Plesiocystis</taxon>
    </lineage>
</organism>
<dbReference type="Proteomes" id="UP000005801">
    <property type="component" value="Unassembled WGS sequence"/>
</dbReference>
<feature type="region of interest" description="Disordered" evidence="1">
    <location>
        <begin position="181"/>
        <end position="225"/>
    </location>
</feature>
<accession>A6G0P6</accession>
<dbReference type="AlphaFoldDB" id="A6G0P6"/>
<dbReference type="STRING" id="391625.PPSIR1_41524"/>
<protein>
    <submittedName>
        <fullName evidence="2">Uncharacterized protein</fullName>
    </submittedName>
</protein>
<feature type="compositionally biased region" description="Basic and acidic residues" evidence="1">
    <location>
        <begin position="393"/>
        <end position="408"/>
    </location>
</feature>
<keyword evidence="3" id="KW-1185">Reference proteome</keyword>
<sequence length="408" mass="43904">MLGALALPAGPLEPGQARACGTFRGRGVDPERTPTPSREKVLLIHDAEAGREHFVREIAFRHGSEPFGFVVPTPSRPEVVGMEGTPFGLLRRTFPFAPTPRAQQGAFGYGAGPQSGVDVLDVEKVGSFTAFVLAASDSGALGDWLEDNDFASTPETRAWLEHYVRMGFYYVALRYEPPPLPAQPDGGGEAEKKSKPAAGGGKGGKKGSKTSSLADRQRQQAERGKLASEVLRISFDTPVPYYPYFEPTLPAVAQVANAAQQRDASVRARLLELWVVGQRPVVPVATARVDGETRWVRPLAEGQRANDGRARFEQSLGRAQVDVAKLVDLLPAGELVVQTFQDQKSGREGYGDILFAPAELSPLDEDARAALEPLLGVLDPALVPPPPKPKPKPKPDVLRDDTGKRVGP</sequence>
<evidence type="ECO:0000313" key="2">
    <source>
        <dbReference type="EMBL" id="EDM80434.1"/>
    </source>
</evidence>
<dbReference type="EMBL" id="ABCS01000010">
    <property type="protein sequence ID" value="EDM80434.1"/>
    <property type="molecule type" value="Genomic_DNA"/>
</dbReference>
<dbReference type="Pfam" id="PF10092">
    <property type="entry name" value="DUF2330"/>
    <property type="match status" value="1"/>
</dbReference>
<name>A6G0P6_9BACT</name>
<evidence type="ECO:0000313" key="3">
    <source>
        <dbReference type="Proteomes" id="UP000005801"/>
    </source>
</evidence>
<comment type="caution">
    <text evidence="2">The sequence shown here is derived from an EMBL/GenBank/DDBJ whole genome shotgun (WGS) entry which is preliminary data.</text>
</comment>